<evidence type="ECO:0000256" key="10">
    <source>
        <dbReference type="ARBA" id="ARBA00022892"/>
    </source>
</evidence>
<protein>
    <recommendedName>
        <fullName evidence="5">Protein transport protein SEC31</fullName>
    </recommendedName>
    <alternativeName>
        <fullName evidence="4">Protein transport protein sec31</fullName>
    </alternativeName>
</protein>
<evidence type="ECO:0000256" key="7">
    <source>
        <dbReference type="ARBA" id="ARBA00022574"/>
    </source>
</evidence>
<evidence type="ECO:0000313" key="20">
    <source>
        <dbReference type="Proteomes" id="UP001433268"/>
    </source>
</evidence>
<keyword evidence="8" id="KW-0677">Repeat</keyword>
<dbReference type="PANTHER" id="PTHR13923">
    <property type="entry name" value="SEC31-RELATED PROTEIN"/>
    <property type="match status" value="1"/>
</dbReference>
<evidence type="ECO:0000256" key="14">
    <source>
        <dbReference type="ARBA" id="ARBA00025471"/>
    </source>
</evidence>
<dbReference type="SMART" id="SM00320">
    <property type="entry name" value="WD40"/>
    <property type="match status" value="5"/>
</dbReference>
<dbReference type="InterPro" id="IPR024298">
    <property type="entry name" value="Sec16_Sec23-bd"/>
</dbReference>
<dbReference type="Pfam" id="PF07304">
    <property type="entry name" value="SRA1"/>
    <property type="match status" value="1"/>
</dbReference>
<dbReference type="SUPFAM" id="SSF50978">
    <property type="entry name" value="WD40 repeat-like"/>
    <property type="match status" value="1"/>
</dbReference>
<dbReference type="PANTHER" id="PTHR13923:SF11">
    <property type="entry name" value="SECRETORY 31, ISOFORM D"/>
    <property type="match status" value="1"/>
</dbReference>
<dbReference type="InterPro" id="IPR001680">
    <property type="entry name" value="WD40_rpt"/>
</dbReference>
<dbReference type="EMBL" id="JAQQWN010000002">
    <property type="protein sequence ID" value="KAK8093862.1"/>
    <property type="molecule type" value="Genomic_DNA"/>
</dbReference>
<feature type="compositionally biased region" description="Low complexity" evidence="16">
    <location>
        <begin position="822"/>
        <end position="856"/>
    </location>
</feature>
<evidence type="ECO:0000256" key="9">
    <source>
        <dbReference type="ARBA" id="ARBA00022824"/>
    </source>
</evidence>
<evidence type="ECO:0000256" key="13">
    <source>
        <dbReference type="ARBA" id="ARBA00023329"/>
    </source>
</evidence>
<dbReference type="Gene3D" id="1.20.940.10">
    <property type="entry name" value="Functional domain of the splicing factor Prp18"/>
    <property type="match status" value="1"/>
</dbReference>
<feature type="compositionally biased region" description="Low complexity" evidence="16">
    <location>
        <begin position="1020"/>
        <end position="1033"/>
    </location>
</feature>
<evidence type="ECO:0000256" key="12">
    <source>
        <dbReference type="ARBA" id="ARBA00023136"/>
    </source>
</evidence>
<feature type="compositionally biased region" description="Low complexity" evidence="16">
    <location>
        <begin position="766"/>
        <end position="777"/>
    </location>
</feature>
<evidence type="ECO:0000256" key="6">
    <source>
        <dbReference type="ARBA" id="ARBA00022448"/>
    </source>
</evidence>
<feature type="compositionally biased region" description="Low complexity" evidence="16">
    <location>
        <begin position="984"/>
        <end position="995"/>
    </location>
</feature>
<feature type="domain" description="SRA1/Sec31" evidence="17">
    <location>
        <begin position="1053"/>
        <end position="1186"/>
    </location>
</feature>
<evidence type="ECO:0000259" key="18">
    <source>
        <dbReference type="Pfam" id="PF12931"/>
    </source>
</evidence>
<keyword evidence="6" id="KW-0813">Transport</keyword>
<feature type="region of interest" description="Disordered" evidence="16">
    <location>
        <begin position="766"/>
        <end position="1085"/>
    </location>
</feature>
<evidence type="ECO:0000256" key="4">
    <source>
        <dbReference type="ARBA" id="ARBA00013507"/>
    </source>
</evidence>
<comment type="subcellular location">
    <subcellularLocation>
        <location evidence="1">Cytoplasmic vesicle</location>
        <location evidence="1">COPII-coated vesicle membrane</location>
        <topology evidence="1">Peripheral membrane protein</topology>
        <orientation evidence="1">Cytoplasmic side</orientation>
    </subcellularLocation>
    <subcellularLocation>
        <location evidence="2">Endoplasmic reticulum membrane</location>
        <topology evidence="2">Peripheral membrane protein</topology>
        <orientation evidence="2">Cytoplasmic side</orientation>
    </subcellularLocation>
</comment>
<feature type="compositionally biased region" description="Pro residues" evidence="16">
    <location>
        <begin position="811"/>
        <end position="821"/>
    </location>
</feature>
<keyword evidence="9" id="KW-0256">Endoplasmic reticulum</keyword>
<dbReference type="InterPro" id="IPR036322">
    <property type="entry name" value="WD40_repeat_dom_sf"/>
</dbReference>
<dbReference type="RefSeq" id="XP_066674635.1">
    <property type="nucleotide sequence ID" value="XM_066804862.1"/>
</dbReference>
<evidence type="ECO:0000256" key="11">
    <source>
        <dbReference type="ARBA" id="ARBA00022927"/>
    </source>
</evidence>
<evidence type="ECO:0000259" key="17">
    <source>
        <dbReference type="Pfam" id="PF07304"/>
    </source>
</evidence>
<dbReference type="Gene3D" id="1.25.40.1030">
    <property type="match status" value="1"/>
</dbReference>
<proteinExistence type="inferred from homology"/>
<feature type="compositionally biased region" description="Pro residues" evidence="16">
    <location>
        <begin position="866"/>
        <end position="876"/>
    </location>
</feature>
<dbReference type="Gene3D" id="2.130.10.10">
    <property type="entry name" value="YVTN repeat-like/Quinoprotein amine dehydrogenase"/>
    <property type="match status" value="1"/>
</dbReference>
<comment type="similarity">
    <text evidence="3">Belongs to the WD repeat SEC31 family.</text>
</comment>
<evidence type="ECO:0000256" key="2">
    <source>
        <dbReference type="ARBA" id="ARBA00004397"/>
    </source>
</evidence>
<dbReference type="Pfam" id="PF00400">
    <property type="entry name" value="WD40"/>
    <property type="match status" value="1"/>
</dbReference>
<evidence type="ECO:0000256" key="16">
    <source>
        <dbReference type="SAM" id="MobiDB-lite"/>
    </source>
</evidence>
<dbReference type="Pfam" id="PF12931">
    <property type="entry name" value="TPR_Sec16"/>
    <property type="match status" value="1"/>
</dbReference>
<comment type="function">
    <text evidence="14">Component of the coat protein complex II (COPII) which promotes the formation of transport vesicles from the endoplasmic reticulum (ER). The coat has two main functions, the physical deformation of the endoplasmic reticulum membrane into vesicles and the selection of cargo molecules.</text>
</comment>
<gene>
    <name evidence="19" type="ORF">PG997_000547</name>
</gene>
<dbReference type="InterPro" id="IPR040251">
    <property type="entry name" value="SEC31-like"/>
</dbReference>
<evidence type="ECO:0000256" key="8">
    <source>
        <dbReference type="ARBA" id="ARBA00022737"/>
    </source>
</evidence>
<accession>A0ABR1XB74</accession>
<evidence type="ECO:0000256" key="15">
    <source>
        <dbReference type="PROSITE-ProRule" id="PRU00221"/>
    </source>
</evidence>
<feature type="compositionally biased region" description="Pro residues" evidence="16">
    <location>
        <begin position="996"/>
        <end position="1006"/>
    </location>
</feature>
<feature type="compositionally biased region" description="Low complexity" evidence="16">
    <location>
        <begin position="1052"/>
        <end position="1073"/>
    </location>
</feature>
<keyword evidence="20" id="KW-1185">Reference proteome</keyword>
<keyword evidence="10" id="KW-0931">ER-Golgi transport</keyword>
<sequence>MVRLREISRTAAFAWSPGAGKPLIVTGTRAGAVDADFSGDTKLELWDLDLDNQEQGLELQPLASIAADSRFYDIAWGPPTDDYPQGVIAGALENGSLDLWDAEKLIDGDDDALIARTTKHTGAIKSLQFNPLRPQILATAGVKGELFIYDVNDPSNAFRLGTAAAHDLECVAWNRKVAHILATGSAGGFVTVWDLKTKKASLTLNNNRKPVSALAWDPNNSTKLMTSTYDDLAPVILLWNLRNSNAPERTLQGHEQGILSLSWCQQDDDLLLSCGKDNRTVIWCPHTGTRYGEFPEVTNWTFSVRFHPHNPNLSATASFDGKITVQTFQNTNPSAVQNNTQNNLDGEDFFTQAQTQPQGAAFTLAKAPKWLERPVGVTFGFGGKLITFKPVTTQPGQPRASKIEIAQFSVDSEIGTATEKFEESLKAGDIAAICESHKDQATTDEEKAEWQVMGTLLSENPRQQIVEYLDEKSEKLGAGKGHKKNRLSTFFSDNAEGEGDDFLASLSATKGAKTDNPFHLFGENDSTVEKDITKALMLGQFEKATMICLEEKRMADAFMIANCGGKELMDKVQAAYISQKEGMPNYLRLLSSVIVKNLWDVVYNADLADWKETMVTLCTFADPAEFPDLCEALGDRILENGSRQDASLCYLVGSKLEKVVGIWISEFEEAEKAGMAEGSDTTFSVHARTLQQFIEKVTVFRQVAKFQDTETALPSGWKLSALYDKYCEYADIVAAHGQLNVAQKYLELLPTTYPAADVARNRIRQATQKKTAQPAAAVSSGRTSRPTVPAYMPPAPAQTAVHNSLYGAPGVPTPPANPYAPPIASNPYAPQQAYQPTPPAQQGGYAPPIGGYAPQGNFGPPKTTTAPPPSNRPPPLKEAGNWNDVPMVARPPPPRKPTPNTAAVNSPYGVQAGMPTPPPPQSPYTRGWTDSTSPRAGSTTASQYAPPPMAGGAAPPMANVVGRTASPYNPPPAVAAGPPSNRYAPSPAAQASQPPQMGPPGAPNPYAPQQGYEPSMVQQGPPSSGPPSTMSGPPMGGPPMGGPPMGGPPRTGPSAGNSPAPGPPRSAAASPAAKPKHPPGDRSHIPASAQQLVDILSRDMQRVAAKAPASFAPQVKDTQKRINILFDHLNNEELVKPDTIQQLTQLATLLEGKNYPEAQQLQVSIQTDRTEECGNWMVGVKRLISMSKATP</sequence>
<keyword evidence="7 15" id="KW-0853">WD repeat</keyword>
<dbReference type="GeneID" id="92037922"/>
<evidence type="ECO:0000256" key="5">
    <source>
        <dbReference type="ARBA" id="ARBA00021236"/>
    </source>
</evidence>
<dbReference type="Proteomes" id="UP001433268">
    <property type="component" value="Unassembled WGS sequence"/>
</dbReference>
<feature type="compositionally biased region" description="Pro residues" evidence="16">
    <location>
        <begin position="1035"/>
        <end position="1051"/>
    </location>
</feature>
<evidence type="ECO:0000313" key="19">
    <source>
        <dbReference type="EMBL" id="KAK8093862.1"/>
    </source>
</evidence>
<dbReference type="InterPro" id="IPR009917">
    <property type="entry name" value="SRA1/Sec31"/>
</dbReference>
<keyword evidence="11" id="KW-0653">Protein transport</keyword>
<evidence type="ECO:0000256" key="3">
    <source>
        <dbReference type="ARBA" id="ARBA00009358"/>
    </source>
</evidence>
<feature type="domain" description="Sec16 Sec23-binding" evidence="18">
    <location>
        <begin position="532"/>
        <end position="753"/>
    </location>
</feature>
<name>A0ABR1XB74_9PEZI</name>
<keyword evidence="13" id="KW-0968">Cytoplasmic vesicle</keyword>
<organism evidence="19 20">
    <name type="scientific">Apiospora hydei</name>
    <dbReference type="NCBI Taxonomy" id="1337664"/>
    <lineage>
        <taxon>Eukaryota</taxon>
        <taxon>Fungi</taxon>
        <taxon>Dikarya</taxon>
        <taxon>Ascomycota</taxon>
        <taxon>Pezizomycotina</taxon>
        <taxon>Sordariomycetes</taxon>
        <taxon>Xylariomycetidae</taxon>
        <taxon>Amphisphaeriales</taxon>
        <taxon>Apiosporaceae</taxon>
        <taxon>Apiospora</taxon>
    </lineage>
</organism>
<dbReference type="InterPro" id="IPR015943">
    <property type="entry name" value="WD40/YVTN_repeat-like_dom_sf"/>
</dbReference>
<feature type="repeat" description="WD" evidence="15">
    <location>
        <begin position="251"/>
        <end position="283"/>
    </location>
</feature>
<reference evidence="19 20" key="1">
    <citation type="submission" date="2023-01" db="EMBL/GenBank/DDBJ databases">
        <title>Analysis of 21 Apiospora genomes using comparative genomics revels a genus with tremendous synthesis potential of carbohydrate active enzymes and secondary metabolites.</title>
        <authorList>
            <person name="Sorensen T."/>
        </authorList>
    </citation>
    <scope>NUCLEOTIDE SEQUENCE [LARGE SCALE GENOMIC DNA]</scope>
    <source>
        <strain evidence="19 20">CBS 114990</strain>
    </source>
</reference>
<dbReference type="PROSITE" id="PS50082">
    <property type="entry name" value="WD_REPEATS_2"/>
    <property type="match status" value="1"/>
</dbReference>
<feature type="compositionally biased region" description="Polar residues" evidence="16">
    <location>
        <begin position="928"/>
        <end position="943"/>
    </location>
</feature>
<comment type="caution">
    <text evidence="19">The sequence shown here is derived from an EMBL/GenBank/DDBJ whole genome shotgun (WGS) entry which is preliminary data.</text>
</comment>
<keyword evidence="12" id="KW-0472">Membrane</keyword>
<evidence type="ECO:0000256" key="1">
    <source>
        <dbReference type="ARBA" id="ARBA00004299"/>
    </source>
</evidence>